<dbReference type="EMBL" id="GGEC01003525">
    <property type="protein sequence ID" value="MBW84008.1"/>
    <property type="molecule type" value="Transcribed_RNA"/>
</dbReference>
<sequence>MPTAFEGNSGAL</sequence>
<reference evidence="1" key="1">
    <citation type="submission" date="2018-02" db="EMBL/GenBank/DDBJ databases">
        <title>Rhizophora mucronata_Transcriptome.</title>
        <authorList>
            <person name="Meera S.P."/>
            <person name="Sreeshan A."/>
            <person name="Augustine A."/>
        </authorList>
    </citation>
    <scope>NUCLEOTIDE SEQUENCE</scope>
    <source>
        <tissue evidence="1">Leaf</tissue>
    </source>
</reference>
<protein>
    <submittedName>
        <fullName evidence="1">Uncharacterized protein</fullName>
    </submittedName>
</protein>
<accession>A0A2P2IS12</accession>
<name>A0A2P2IS12_RHIMU</name>
<proteinExistence type="predicted"/>
<evidence type="ECO:0000313" key="1">
    <source>
        <dbReference type="EMBL" id="MBW84008.1"/>
    </source>
</evidence>
<organism evidence="1">
    <name type="scientific">Rhizophora mucronata</name>
    <name type="common">Asiatic mangrove</name>
    <dbReference type="NCBI Taxonomy" id="61149"/>
    <lineage>
        <taxon>Eukaryota</taxon>
        <taxon>Viridiplantae</taxon>
        <taxon>Streptophyta</taxon>
        <taxon>Embryophyta</taxon>
        <taxon>Tracheophyta</taxon>
        <taxon>Spermatophyta</taxon>
        <taxon>Magnoliopsida</taxon>
        <taxon>eudicotyledons</taxon>
        <taxon>Gunneridae</taxon>
        <taxon>Pentapetalae</taxon>
        <taxon>rosids</taxon>
        <taxon>fabids</taxon>
        <taxon>Malpighiales</taxon>
        <taxon>Rhizophoraceae</taxon>
        <taxon>Rhizophora</taxon>
    </lineage>
</organism>